<organism evidence="1 2">
    <name type="scientific">Candidatus Methylacidithermus pantelleriae</name>
    <dbReference type="NCBI Taxonomy" id="2744239"/>
    <lineage>
        <taxon>Bacteria</taxon>
        <taxon>Pseudomonadati</taxon>
        <taxon>Verrucomicrobiota</taxon>
        <taxon>Methylacidiphilae</taxon>
        <taxon>Methylacidiphilales</taxon>
        <taxon>Methylacidiphilaceae</taxon>
        <taxon>Candidatus Methylacidithermus</taxon>
    </lineage>
</organism>
<proteinExistence type="predicted"/>
<evidence type="ECO:0000313" key="2">
    <source>
        <dbReference type="Proteomes" id="UP000663859"/>
    </source>
</evidence>
<dbReference type="PANTHER" id="PTHR34547:SF1">
    <property type="entry name" value="YACP-LIKE NYN DOMAIN PROTEIN"/>
    <property type="match status" value="1"/>
</dbReference>
<reference evidence="1" key="1">
    <citation type="submission" date="2021-02" db="EMBL/GenBank/DDBJ databases">
        <authorList>
            <person name="Cremers G."/>
            <person name="Picone N."/>
        </authorList>
    </citation>
    <scope>NUCLEOTIDE SEQUENCE</scope>
    <source>
        <strain evidence="1">PQ17</strain>
    </source>
</reference>
<comment type="caution">
    <text evidence="1">The sequence shown here is derived from an EMBL/GenBank/DDBJ whole genome shotgun (WGS) entry which is preliminary data.</text>
</comment>
<name>A0A8J2BQL7_9BACT</name>
<dbReference type="Pfam" id="PF05991">
    <property type="entry name" value="NYN_YacP"/>
    <property type="match status" value="1"/>
</dbReference>
<accession>A0A8J2BQL7</accession>
<dbReference type="Proteomes" id="UP000663859">
    <property type="component" value="Unassembled WGS sequence"/>
</dbReference>
<evidence type="ECO:0000313" key="1">
    <source>
        <dbReference type="EMBL" id="CAF0689887.1"/>
    </source>
</evidence>
<keyword evidence="2" id="KW-1185">Reference proteome</keyword>
<sequence>MGSRYMIVDGHSVIFAWPELHKLHRNDPGKARDVLVRRLEELSDASFWKVTVVFDGRSSSRSSFVPREGVEVWYTRGQESADSLIEAMVAQAPAPTELVVVTADQGERCLVEGLGAFCVSPDWLRMEWESSRQALEQRLQQVHRRARW</sequence>
<dbReference type="InterPro" id="IPR010298">
    <property type="entry name" value="YacP-like"/>
</dbReference>
<gene>
    <name evidence="1" type="ORF">MPNT_10417</name>
</gene>
<dbReference type="PANTHER" id="PTHR34547">
    <property type="entry name" value="YACP-LIKE NYN DOMAIN PROTEIN"/>
    <property type="match status" value="1"/>
</dbReference>
<dbReference type="EMBL" id="CAJNOB010000001">
    <property type="protein sequence ID" value="CAF0689887.1"/>
    <property type="molecule type" value="Genomic_DNA"/>
</dbReference>
<protein>
    <recommendedName>
        <fullName evidence="3">YacP-like NYN domain protein</fullName>
    </recommendedName>
</protein>
<evidence type="ECO:0008006" key="3">
    <source>
        <dbReference type="Google" id="ProtNLM"/>
    </source>
</evidence>
<dbReference type="AlphaFoldDB" id="A0A8J2BQL7"/>